<dbReference type="PROSITE" id="PS50297">
    <property type="entry name" value="ANK_REP_REGION"/>
    <property type="match status" value="1"/>
</dbReference>
<reference evidence="4" key="1">
    <citation type="submission" date="2021-01" db="EMBL/GenBank/DDBJ databases">
        <authorList>
            <person name="Corre E."/>
            <person name="Pelletier E."/>
            <person name="Niang G."/>
            <person name="Scheremetjew M."/>
            <person name="Finn R."/>
            <person name="Kale V."/>
            <person name="Holt S."/>
            <person name="Cochrane G."/>
            <person name="Meng A."/>
            <person name="Brown T."/>
            <person name="Cohen L."/>
        </authorList>
    </citation>
    <scope>NUCLEOTIDE SEQUENCE</scope>
    <source>
        <strain evidence="4">CCMP622</strain>
    </source>
</reference>
<evidence type="ECO:0000256" key="3">
    <source>
        <dbReference type="PROSITE-ProRule" id="PRU00023"/>
    </source>
</evidence>
<evidence type="ECO:0000313" key="4">
    <source>
        <dbReference type="EMBL" id="CAD9778287.1"/>
    </source>
</evidence>
<feature type="repeat" description="ANK" evidence="3">
    <location>
        <begin position="107"/>
        <end position="134"/>
    </location>
</feature>
<dbReference type="AlphaFoldDB" id="A0A7S2U5N1"/>
<dbReference type="SMART" id="SM00248">
    <property type="entry name" value="ANK"/>
    <property type="match status" value="6"/>
</dbReference>
<dbReference type="PANTHER" id="PTHR24188:SF29">
    <property type="entry name" value="GH09064P"/>
    <property type="match status" value="1"/>
</dbReference>
<sequence length="363" mass="40741">MRFCFVQWGTTVSSGEAKDVGGKMRWMQLAIFASSVYGYDFGLHVETMPEPLEAHYAVMNTMYVASNSRKNSFRTDEDASFLNSPYRKFEYYTRKRVFSESGASGRLLEAAERGNLAEVKHLLDDGANVEVRDDTGRSPLILAAGASHVDVVEYLVGHSKADLEAKQQDGRTALMLAVLSGNLEVVRYLIEHKANVEAADDDGLTALMLAAHWRHRDIVKHLVEHAKANVEVEDKNGNTALCWAAYRGYTEVVQYLVENTKAKIKHGTSALVEAIRAGHLDVVHYLVENAEANADVEDTVVKATRNWARRNGRENIDSYLKAHLRRRPSTRIKPARSVDTLLSLRPLVVRAARKYSSLMNRHR</sequence>
<dbReference type="Pfam" id="PF12796">
    <property type="entry name" value="Ank_2"/>
    <property type="match status" value="2"/>
</dbReference>
<organism evidence="4">
    <name type="scientific">Lotharella oceanica</name>
    <dbReference type="NCBI Taxonomy" id="641309"/>
    <lineage>
        <taxon>Eukaryota</taxon>
        <taxon>Sar</taxon>
        <taxon>Rhizaria</taxon>
        <taxon>Cercozoa</taxon>
        <taxon>Chlorarachniophyceae</taxon>
        <taxon>Lotharella</taxon>
    </lineage>
</organism>
<dbReference type="InterPro" id="IPR002110">
    <property type="entry name" value="Ankyrin_rpt"/>
</dbReference>
<dbReference type="Gene3D" id="1.25.40.20">
    <property type="entry name" value="Ankyrin repeat-containing domain"/>
    <property type="match status" value="3"/>
</dbReference>
<dbReference type="PROSITE" id="PS50088">
    <property type="entry name" value="ANK_REPEAT"/>
    <property type="match status" value="2"/>
</dbReference>
<dbReference type="PANTHER" id="PTHR24188">
    <property type="entry name" value="ANKYRIN REPEAT PROTEIN"/>
    <property type="match status" value="1"/>
</dbReference>
<keyword evidence="1" id="KW-0677">Repeat</keyword>
<name>A0A7S2U5N1_9EUKA</name>
<proteinExistence type="predicted"/>
<dbReference type="EMBL" id="HBHP01036216">
    <property type="protein sequence ID" value="CAD9778287.1"/>
    <property type="molecule type" value="Transcribed_RNA"/>
</dbReference>
<keyword evidence="2 3" id="KW-0040">ANK repeat</keyword>
<dbReference type="InterPro" id="IPR036770">
    <property type="entry name" value="Ankyrin_rpt-contain_sf"/>
</dbReference>
<accession>A0A7S2U5N1</accession>
<feature type="repeat" description="ANK" evidence="3">
    <location>
        <begin position="169"/>
        <end position="201"/>
    </location>
</feature>
<protein>
    <submittedName>
        <fullName evidence="4">Uncharacterized protein</fullName>
    </submittedName>
</protein>
<evidence type="ECO:0000256" key="1">
    <source>
        <dbReference type="ARBA" id="ARBA00022737"/>
    </source>
</evidence>
<dbReference type="SUPFAM" id="SSF48403">
    <property type="entry name" value="Ankyrin repeat"/>
    <property type="match status" value="1"/>
</dbReference>
<evidence type="ECO:0000256" key="2">
    <source>
        <dbReference type="ARBA" id="ARBA00023043"/>
    </source>
</evidence>
<gene>
    <name evidence="4" type="ORF">LSP00402_LOCUS22303</name>
</gene>